<reference evidence="2 3" key="1">
    <citation type="submission" date="2015-01" db="EMBL/GenBank/DDBJ databases">
        <title>Genome of allotetraploid Gossypium barbadense reveals genomic plasticity and fiber elongation in cotton evolution.</title>
        <authorList>
            <person name="Chen X."/>
            <person name="Liu X."/>
            <person name="Zhao B."/>
            <person name="Zheng H."/>
            <person name="Hu Y."/>
            <person name="Lu G."/>
            <person name="Yang C."/>
            <person name="Chen J."/>
            <person name="Shan C."/>
            <person name="Zhang L."/>
            <person name="Zhou Y."/>
            <person name="Wang L."/>
            <person name="Guo W."/>
            <person name="Bai Y."/>
            <person name="Ruan J."/>
            <person name="Shangguan X."/>
            <person name="Mao Y."/>
            <person name="Jiang J."/>
            <person name="Zhu Y."/>
            <person name="Lei J."/>
            <person name="Kang H."/>
            <person name="Chen S."/>
            <person name="He X."/>
            <person name="Wang R."/>
            <person name="Wang Y."/>
            <person name="Chen J."/>
            <person name="Wang L."/>
            <person name="Yu S."/>
            <person name="Wang B."/>
            <person name="Wei J."/>
            <person name="Song S."/>
            <person name="Lu X."/>
            <person name="Gao Z."/>
            <person name="Gu W."/>
            <person name="Deng X."/>
            <person name="Ma D."/>
            <person name="Wang S."/>
            <person name="Liang W."/>
            <person name="Fang L."/>
            <person name="Cai C."/>
            <person name="Zhu X."/>
            <person name="Zhou B."/>
            <person name="Zhang Y."/>
            <person name="Chen Z."/>
            <person name="Xu S."/>
            <person name="Zhu R."/>
            <person name="Wang S."/>
            <person name="Zhang T."/>
            <person name="Zhao G."/>
        </authorList>
    </citation>
    <scope>NUCLEOTIDE SEQUENCE [LARGE SCALE GENOMIC DNA]</scope>
    <source>
        <strain evidence="3">cv. Xinhai21</strain>
        <tissue evidence="2">Leaf</tissue>
    </source>
</reference>
<accession>A0A2P5W8C5</accession>
<dbReference type="AlphaFoldDB" id="A0A2P5W8C5"/>
<evidence type="ECO:0000313" key="3">
    <source>
        <dbReference type="Proteomes" id="UP000239757"/>
    </source>
</evidence>
<name>A0A2P5W8C5_GOSBA</name>
<protein>
    <submittedName>
        <fullName evidence="2">Uncharacterized protein</fullName>
    </submittedName>
</protein>
<gene>
    <name evidence="2" type="ORF">GOBAR_AA33352</name>
</gene>
<dbReference type="EMBL" id="KZ668621">
    <property type="protein sequence ID" value="PPR87335.1"/>
    <property type="molecule type" value="Genomic_DNA"/>
</dbReference>
<sequence length="135" mass="14914">MYGRDAGPAAEKFPVQTKRDDKSKTKKGYLRGMRQPDFLTLTCAHFPHIASNSEPPASSAIFLRGLVEVESRKQFVMDSNNGSSATVSVTETFKFNGKWAALVLPLLLMVSAAVYKCMRSRTNVQAEVELELELG</sequence>
<organism evidence="2 3">
    <name type="scientific">Gossypium barbadense</name>
    <name type="common">Sea Island cotton</name>
    <name type="synonym">Hibiscus barbadensis</name>
    <dbReference type="NCBI Taxonomy" id="3634"/>
    <lineage>
        <taxon>Eukaryota</taxon>
        <taxon>Viridiplantae</taxon>
        <taxon>Streptophyta</taxon>
        <taxon>Embryophyta</taxon>
        <taxon>Tracheophyta</taxon>
        <taxon>Spermatophyta</taxon>
        <taxon>Magnoliopsida</taxon>
        <taxon>eudicotyledons</taxon>
        <taxon>Gunneridae</taxon>
        <taxon>Pentapetalae</taxon>
        <taxon>rosids</taxon>
        <taxon>malvids</taxon>
        <taxon>Malvales</taxon>
        <taxon>Malvaceae</taxon>
        <taxon>Malvoideae</taxon>
        <taxon>Gossypium</taxon>
    </lineage>
</organism>
<evidence type="ECO:0000313" key="2">
    <source>
        <dbReference type="EMBL" id="PPR87335.1"/>
    </source>
</evidence>
<proteinExistence type="predicted"/>
<dbReference type="Proteomes" id="UP000239757">
    <property type="component" value="Unassembled WGS sequence"/>
</dbReference>
<evidence type="ECO:0000256" key="1">
    <source>
        <dbReference type="SAM" id="MobiDB-lite"/>
    </source>
</evidence>
<feature type="region of interest" description="Disordered" evidence="1">
    <location>
        <begin position="1"/>
        <end position="26"/>
    </location>
</feature>